<proteinExistence type="predicted"/>
<dbReference type="EMBL" id="LAZR01001078">
    <property type="protein sequence ID" value="KKN51127.1"/>
    <property type="molecule type" value="Genomic_DNA"/>
</dbReference>
<sequence length="68" mass="7921">MTREKSKLGWKDYSNKYKETTKFLKELPVDDLLELMGYPTTTRNTLGEAQETRLNKMITENHIRGGTV</sequence>
<gene>
    <name evidence="1" type="ORF">LCGC14_0625910</name>
</gene>
<comment type="caution">
    <text evidence="1">The sequence shown here is derived from an EMBL/GenBank/DDBJ whole genome shotgun (WGS) entry which is preliminary data.</text>
</comment>
<accession>A0A0F9RMU5</accession>
<protein>
    <submittedName>
        <fullName evidence="1">Uncharacterized protein</fullName>
    </submittedName>
</protein>
<reference evidence="1" key="1">
    <citation type="journal article" date="2015" name="Nature">
        <title>Complex archaea that bridge the gap between prokaryotes and eukaryotes.</title>
        <authorList>
            <person name="Spang A."/>
            <person name="Saw J.H."/>
            <person name="Jorgensen S.L."/>
            <person name="Zaremba-Niedzwiedzka K."/>
            <person name="Martijn J."/>
            <person name="Lind A.E."/>
            <person name="van Eijk R."/>
            <person name="Schleper C."/>
            <person name="Guy L."/>
            <person name="Ettema T.J."/>
        </authorList>
    </citation>
    <scope>NUCLEOTIDE SEQUENCE</scope>
</reference>
<dbReference type="AlphaFoldDB" id="A0A0F9RMU5"/>
<evidence type="ECO:0000313" key="1">
    <source>
        <dbReference type="EMBL" id="KKN51127.1"/>
    </source>
</evidence>
<name>A0A0F9RMU5_9ZZZZ</name>
<organism evidence="1">
    <name type="scientific">marine sediment metagenome</name>
    <dbReference type="NCBI Taxonomy" id="412755"/>
    <lineage>
        <taxon>unclassified sequences</taxon>
        <taxon>metagenomes</taxon>
        <taxon>ecological metagenomes</taxon>
    </lineage>
</organism>